<dbReference type="GO" id="GO:0005524">
    <property type="term" value="F:ATP binding"/>
    <property type="evidence" value="ECO:0007669"/>
    <property type="project" value="UniProtKB-KW"/>
</dbReference>
<dbReference type="InterPro" id="IPR003439">
    <property type="entry name" value="ABC_transporter-like_ATP-bd"/>
</dbReference>
<dbReference type="GO" id="GO:0015697">
    <property type="term" value="P:quaternary ammonium group transport"/>
    <property type="evidence" value="ECO:0007669"/>
    <property type="project" value="UniProtKB-ARBA"/>
</dbReference>
<dbReference type="InterPro" id="IPR027417">
    <property type="entry name" value="P-loop_NTPase"/>
</dbReference>
<gene>
    <name evidence="6" type="ORF">ABLV49_25260</name>
</gene>
<dbReference type="InterPro" id="IPR050093">
    <property type="entry name" value="ABC_SmlMolc_Importer"/>
</dbReference>
<dbReference type="SMART" id="SM00382">
    <property type="entry name" value="AAA"/>
    <property type="match status" value="1"/>
</dbReference>
<keyword evidence="2" id="KW-1003">Cell membrane</keyword>
<keyword evidence="4 6" id="KW-0067">ATP-binding</keyword>
<dbReference type="InterPro" id="IPR017871">
    <property type="entry name" value="ABC_transporter-like_CS"/>
</dbReference>
<geneLocation type="plasmid" evidence="6">
    <name>p4</name>
</geneLocation>
<dbReference type="Pfam" id="PF08402">
    <property type="entry name" value="TOBE_2"/>
    <property type="match status" value="1"/>
</dbReference>
<dbReference type="InterPro" id="IPR013611">
    <property type="entry name" value="Transp-assoc_OB_typ2"/>
</dbReference>
<dbReference type="EMBL" id="CP157679">
    <property type="protein sequence ID" value="XBP73120.1"/>
    <property type="molecule type" value="Genomic_DNA"/>
</dbReference>
<keyword evidence="3" id="KW-0547">Nucleotide-binding</keyword>
<name>A0AAU7LZR3_9BURK</name>
<dbReference type="PANTHER" id="PTHR42781:SF4">
    <property type="entry name" value="SPERMIDINE_PUTRESCINE IMPORT ATP-BINDING PROTEIN POTA"/>
    <property type="match status" value="1"/>
</dbReference>
<accession>A0AAU7LZR3</accession>
<dbReference type="RefSeq" id="WP_349283093.1">
    <property type="nucleotide sequence ID" value="NZ_CBCSCU010000015.1"/>
</dbReference>
<dbReference type="Pfam" id="PF00005">
    <property type="entry name" value="ABC_tran"/>
    <property type="match status" value="1"/>
</dbReference>
<dbReference type="Gene3D" id="3.40.50.300">
    <property type="entry name" value="P-loop containing nucleotide triphosphate hydrolases"/>
    <property type="match status" value="1"/>
</dbReference>
<feature type="domain" description="ABC transporter" evidence="5">
    <location>
        <begin position="4"/>
        <end position="234"/>
    </location>
</feature>
<evidence type="ECO:0000256" key="3">
    <source>
        <dbReference type="ARBA" id="ARBA00022741"/>
    </source>
</evidence>
<dbReference type="FunFam" id="3.40.50.300:FF:000425">
    <property type="entry name" value="Probable ABC transporter, ATP-binding subunit"/>
    <property type="match status" value="1"/>
</dbReference>
<dbReference type="GO" id="GO:0043190">
    <property type="term" value="C:ATP-binding cassette (ABC) transporter complex"/>
    <property type="evidence" value="ECO:0007669"/>
    <property type="project" value="InterPro"/>
</dbReference>
<evidence type="ECO:0000256" key="4">
    <source>
        <dbReference type="ARBA" id="ARBA00022840"/>
    </source>
</evidence>
<reference evidence="6" key="1">
    <citation type="submission" date="2024-05" db="EMBL/GenBank/DDBJ databases">
        <authorList>
            <person name="Bunk B."/>
            <person name="Swiderski J."/>
            <person name="Sproer C."/>
            <person name="Thiel V."/>
        </authorList>
    </citation>
    <scope>NUCLEOTIDE SEQUENCE</scope>
    <source>
        <strain evidence="6">DSM 17735</strain>
        <plasmid evidence="6">p4</plasmid>
    </source>
</reference>
<dbReference type="PANTHER" id="PTHR42781">
    <property type="entry name" value="SPERMIDINE/PUTRESCINE IMPORT ATP-BINDING PROTEIN POTA"/>
    <property type="match status" value="1"/>
</dbReference>
<dbReference type="GO" id="GO:0022857">
    <property type="term" value="F:transmembrane transporter activity"/>
    <property type="evidence" value="ECO:0007669"/>
    <property type="project" value="InterPro"/>
</dbReference>
<dbReference type="PROSITE" id="PS00211">
    <property type="entry name" value="ABC_TRANSPORTER_1"/>
    <property type="match status" value="1"/>
</dbReference>
<sequence>MAGVTLSRIRKTYGEISAVEETSLDIREGELLALLGPSGCGKTTTLRMIAGFITPTSGTMHIGARDVTHVPVHKRNVGMVFQGYALFPHLTVAQNIEFGPRLRRWDKARIAKRVNEMLLWVQLDKHADRLPKELSGGQQQRVALARAMAAQPEVLLLDEPFSALDAKLRKQMRTEIREFQQQAGITSVFVTHDQEEAMAIADRIGVMNQGRLEQLGSAEDLYQRPASRFVATFIGKCNLIEGRATAPGCFESLDGCQLRFVDGAVPRIASALCFRPENARLTLADCGDVNALDVTLKSTTYLGPVIEHEVVTAAGDLLVVSSASVQVVPCAEPGQRLSLTWRAEDCFVLA</sequence>
<dbReference type="AlphaFoldDB" id="A0AAU7LZR3"/>
<dbReference type="InterPro" id="IPR003593">
    <property type="entry name" value="AAA+_ATPase"/>
</dbReference>
<dbReference type="SUPFAM" id="SSF50331">
    <property type="entry name" value="MOP-like"/>
    <property type="match status" value="1"/>
</dbReference>
<proteinExistence type="predicted"/>
<keyword evidence="6" id="KW-0614">Plasmid</keyword>
<keyword evidence="1" id="KW-0813">Transport</keyword>
<protein>
    <submittedName>
        <fullName evidence="6">ABC transporter ATP-binding protein</fullName>
    </submittedName>
</protein>
<dbReference type="GO" id="GO:0016887">
    <property type="term" value="F:ATP hydrolysis activity"/>
    <property type="evidence" value="ECO:0007669"/>
    <property type="project" value="InterPro"/>
</dbReference>
<dbReference type="InterPro" id="IPR008995">
    <property type="entry name" value="Mo/tungstate-bd_C_term_dom"/>
</dbReference>
<keyword evidence="2" id="KW-0472">Membrane</keyword>
<evidence type="ECO:0000256" key="2">
    <source>
        <dbReference type="ARBA" id="ARBA00022475"/>
    </source>
</evidence>
<evidence type="ECO:0000313" key="6">
    <source>
        <dbReference type="EMBL" id="XBP73120.1"/>
    </source>
</evidence>
<dbReference type="SUPFAM" id="SSF52540">
    <property type="entry name" value="P-loop containing nucleoside triphosphate hydrolases"/>
    <property type="match status" value="1"/>
</dbReference>
<organism evidence="6">
    <name type="scientific">Polaromonas hydrogenivorans</name>
    <dbReference type="NCBI Taxonomy" id="335476"/>
    <lineage>
        <taxon>Bacteria</taxon>
        <taxon>Pseudomonadati</taxon>
        <taxon>Pseudomonadota</taxon>
        <taxon>Betaproteobacteria</taxon>
        <taxon>Burkholderiales</taxon>
        <taxon>Comamonadaceae</taxon>
        <taxon>Polaromonas</taxon>
    </lineage>
</organism>
<evidence type="ECO:0000259" key="5">
    <source>
        <dbReference type="PROSITE" id="PS50893"/>
    </source>
</evidence>
<evidence type="ECO:0000256" key="1">
    <source>
        <dbReference type="ARBA" id="ARBA00022448"/>
    </source>
</evidence>
<dbReference type="PROSITE" id="PS50893">
    <property type="entry name" value="ABC_TRANSPORTER_2"/>
    <property type="match status" value="1"/>
</dbReference>